<dbReference type="InterPro" id="IPR011009">
    <property type="entry name" value="Kinase-like_dom_sf"/>
</dbReference>
<dbReference type="InterPro" id="IPR017441">
    <property type="entry name" value="Protein_kinase_ATP_BS"/>
</dbReference>
<keyword evidence="4 7" id="KW-0547">Nucleotide-binding</keyword>
<dbReference type="SMART" id="SM00220">
    <property type="entry name" value="S_TKc"/>
    <property type="match status" value="1"/>
</dbReference>
<dbReference type="PROSITE" id="PS00108">
    <property type="entry name" value="PROTEIN_KINASE_ST"/>
    <property type="match status" value="1"/>
</dbReference>
<dbReference type="EC" id="2.7.11.1" evidence="1"/>
<evidence type="ECO:0000256" key="5">
    <source>
        <dbReference type="ARBA" id="ARBA00022777"/>
    </source>
</evidence>
<dbReference type="CDD" id="cd14014">
    <property type="entry name" value="STKc_PknB_like"/>
    <property type="match status" value="1"/>
</dbReference>
<keyword evidence="10" id="KW-1185">Reference proteome</keyword>
<evidence type="ECO:0000259" key="8">
    <source>
        <dbReference type="PROSITE" id="PS50011"/>
    </source>
</evidence>
<keyword evidence="5 9" id="KW-0418">Kinase</keyword>
<dbReference type="GO" id="GO:0004674">
    <property type="term" value="F:protein serine/threonine kinase activity"/>
    <property type="evidence" value="ECO:0007669"/>
    <property type="project" value="UniProtKB-KW"/>
</dbReference>
<sequence>MKTLADRYQVTSAIGRGGMGEVWGGKDLRLNRPVAIKLVAAEFASDTETRRRFNREARITARLHHPGVPAVYDFGSDGELFLVMELVPGDSVSMLVGELGELPVNWAACIAAQVCAVLAAAHEADLIHRDVKPGNLVLSRNGLVKLIDFGAATSLRADEYSVITMWGDIPASLGYMAPELLEGGPAGRASDLFSVGCLLYELLTGSRPFKASSNRASRPPRMSDVPRQLEDVTFGLLDLDPAHRLADASSAHGLLMPWVKGRASIPGWVDRDICDDPVQMYVDAASQRM</sequence>
<dbReference type="SUPFAM" id="SSF56112">
    <property type="entry name" value="Protein kinase-like (PK-like)"/>
    <property type="match status" value="1"/>
</dbReference>
<name>A0ABX8CWL6_9NOCA</name>
<dbReference type="Proteomes" id="UP000683310">
    <property type="component" value="Chromosome"/>
</dbReference>
<protein>
    <recommendedName>
        <fullName evidence="1">non-specific serine/threonine protein kinase</fullName>
        <ecNumber evidence="1">2.7.11.1</ecNumber>
    </recommendedName>
</protein>
<dbReference type="PANTHER" id="PTHR43289">
    <property type="entry name" value="MITOGEN-ACTIVATED PROTEIN KINASE KINASE KINASE 20-RELATED"/>
    <property type="match status" value="1"/>
</dbReference>
<dbReference type="PANTHER" id="PTHR43289:SF6">
    <property type="entry name" value="SERINE_THREONINE-PROTEIN KINASE NEKL-3"/>
    <property type="match status" value="1"/>
</dbReference>
<feature type="binding site" evidence="7">
    <location>
        <position position="37"/>
    </location>
    <ligand>
        <name>ATP</name>
        <dbReference type="ChEBI" id="CHEBI:30616"/>
    </ligand>
</feature>
<dbReference type="Gene3D" id="1.10.510.10">
    <property type="entry name" value="Transferase(Phosphotransferase) domain 1"/>
    <property type="match status" value="1"/>
</dbReference>
<evidence type="ECO:0000256" key="7">
    <source>
        <dbReference type="PROSITE-ProRule" id="PRU10141"/>
    </source>
</evidence>
<dbReference type="PROSITE" id="PS00107">
    <property type="entry name" value="PROTEIN_KINASE_ATP"/>
    <property type="match status" value="1"/>
</dbReference>
<gene>
    <name evidence="9" type="ORF">KHQ06_16875</name>
</gene>
<feature type="domain" description="Protein kinase" evidence="8">
    <location>
        <begin position="8"/>
        <end position="259"/>
    </location>
</feature>
<evidence type="ECO:0000313" key="10">
    <source>
        <dbReference type="Proteomes" id="UP000683310"/>
    </source>
</evidence>
<evidence type="ECO:0000256" key="3">
    <source>
        <dbReference type="ARBA" id="ARBA00022679"/>
    </source>
</evidence>
<dbReference type="InterPro" id="IPR008271">
    <property type="entry name" value="Ser/Thr_kinase_AS"/>
</dbReference>
<evidence type="ECO:0000313" key="9">
    <source>
        <dbReference type="EMBL" id="QVI24290.1"/>
    </source>
</evidence>
<dbReference type="PROSITE" id="PS50011">
    <property type="entry name" value="PROTEIN_KINASE_DOM"/>
    <property type="match status" value="1"/>
</dbReference>
<dbReference type="Pfam" id="PF00069">
    <property type="entry name" value="Pkinase"/>
    <property type="match status" value="1"/>
</dbReference>
<dbReference type="Gene3D" id="3.30.200.20">
    <property type="entry name" value="Phosphorylase Kinase, domain 1"/>
    <property type="match status" value="1"/>
</dbReference>
<proteinExistence type="predicted"/>
<evidence type="ECO:0000256" key="6">
    <source>
        <dbReference type="ARBA" id="ARBA00022840"/>
    </source>
</evidence>
<keyword evidence="2 9" id="KW-0723">Serine/threonine-protein kinase</keyword>
<keyword evidence="3" id="KW-0808">Transferase</keyword>
<organism evidence="9 10">
    <name type="scientific">Nocardia tengchongensis</name>
    <dbReference type="NCBI Taxonomy" id="2055889"/>
    <lineage>
        <taxon>Bacteria</taxon>
        <taxon>Bacillati</taxon>
        <taxon>Actinomycetota</taxon>
        <taxon>Actinomycetes</taxon>
        <taxon>Mycobacteriales</taxon>
        <taxon>Nocardiaceae</taxon>
        <taxon>Nocardia</taxon>
    </lineage>
</organism>
<evidence type="ECO:0000256" key="1">
    <source>
        <dbReference type="ARBA" id="ARBA00012513"/>
    </source>
</evidence>
<dbReference type="InterPro" id="IPR000719">
    <property type="entry name" value="Prot_kinase_dom"/>
</dbReference>
<evidence type="ECO:0000256" key="4">
    <source>
        <dbReference type="ARBA" id="ARBA00022741"/>
    </source>
</evidence>
<evidence type="ECO:0000256" key="2">
    <source>
        <dbReference type="ARBA" id="ARBA00022527"/>
    </source>
</evidence>
<accession>A0ABX8CWL6</accession>
<dbReference type="EMBL" id="CP074371">
    <property type="protein sequence ID" value="QVI24290.1"/>
    <property type="molecule type" value="Genomic_DNA"/>
</dbReference>
<keyword evidence="6 7" id="KW-0067">ATP-binding</keyword>
<reference evidence="9 10" key="1">
    <citation type="submission" date="2021-04" db="EMBL/GenBank/DDBJ databases">
        <title>Nocardia tengchongensis.</title>
        <authorList>
            <person name="Zhuang k."/>
            <person name="Ran Y."/>
            <person name="Li W."/>
        </authorList>
    </citation>
    <scope>NUCLEOTIDE SEQUENCE [LARGE SCALE GENOMIC DNA]</scope>
    <source>
        <strain evidence="9 10">CFH S0057</strain>
    </source>
</reference>